<protein>
    <submittedName>
        <fullName evidence="2">HAMP domain/GAF domain/HD domain protein</fullName>
    </submittedName>
</protein>
<gene>
    <name evidence="2" type="ORF">JCM21714_4186</name>
</gene>
<dbReference type="InterPro" id="IPR003607">
    <property type="entry name" value="HD/PDEase_dom"/>
</dbReference>
<name>W4VQF4_9BACI</name>
<dbReference type="STRING" id="1298598.JCM21714_4186"/>
<dbReference type="eggNOG" id="COG3437">
    <property type="taxonomic scope" value="Bacteria"/>
</dbReference>
<feature type="domain" description="HD-GYP" evidence="1">
    <location>
        <begin position="1"/>
        <end position="96"/>
    </location>
</feature>
<evidence type="ECO:0000313" key="3">
    <source>
        <dbReference type="Proteomes" id="UP000019102"/>
    </source>
</evidence>
<dbReference type="InterPro" id="IPR037522">
    <property type="entry name" value="HD_GYP_dom"/>
</dbReference>
<dbReference type="Pfam" id="PF13487">
    <property type="entry name" value="HD_5"/>
    <property type="match status" value="1"/>
</dbReference>
<dbReference type="SUPFAM" id="SSF109604">
    <property type="entry name" value="HD-domain/PDEase-like"/>
    <property type="match status" value="1"/>
</dbReference>
<evidence type="ECO:0000259" key="1">
    <source>
        <dbReference type="PROSITE" id="PS51832"/>
    </source>
</evidence>
<accession>W4VQF4</accession>
<keyword evidence="3" id="KW-1185">Reference proteome</keyword>
<comment type="caution">
    <text evidence="2">The sequence shown here is derived from an EMBL/GenBank/DDBJ whole genome shotgun (WGS) entry which is preliminary data.</text>
</comment>
<evidence type="ECO:0000313" key="2">
    <source>
        <dbReference type="EMBL" id="GAE94984.1"/>
    </source>
</evidence>
<dbReference type="CDD" id="cd00077">
    <property type="entry name" value="HDc"/>
    <property type="match status" value="1"/>
</dbReference>
<dbReference type="PANTHER" id="PTHR43155">
    <property type="entry name" value="CYCLIC DI-GMP PHOSPHODIESTERASE PA4108-RELATED"/>
    <property type="match status" value="1"/>
</dbReference>
<reference evidence="2 3" key="1">
    <citation type="journal article" date="2014" name="Genome Announc.">
        <title>Draft Genome Sequence of the Boron-Tolerant and Moderately Halotolerant Bacterium Gracilibacillus boraciitolerans JCM 21714T.</title>
        <authorList>
            <person name="Ahmed I."/>
            <person name="Oshima K."/>
            <person name="Suda W."/>
            <person name="Kitamura K."/>
            <person name="Iida T."/>
            <person name="Ohmori Y."/>
            <person name="Fujiwara T."/>
            <person name="Hattori M."/>
            <person name="Ohkuma M."/>
        </authorList>
    </citation>
    <scope>NUCLEOTIDE SEQUENCE [LARGE SCALE GENOMIC DNA]</scope>
    <source>
        <strain evidence="2 3">JCM 21714</strain>
    </source>
</reference>
<dbReference type="Proteomes" id="UP000019102">
    <property type="component" value="Unassembled WGS sequence"/>
</dbReference>
<dbReference type="AlphaFoldDB" id="W4VQF4"/>
<dbReference type="Gene3D" id="1.10.3210.10">
    <property type="entry name" value="Hypothetical protein af1432"/>
    <property type="match status" value="1"/>
</dbReference>
<dbReference type="PANTHER" id="PTHR43155:SF2">
    <property type="entry name" value="CYCLIC DI-GMP PHOSPHODIESTERASE PA4108"/>
    <property type="match status" value="1"/>
</dbReference>
<dbReference type="EMBL" id="BAVS01000036">
    <property type="protein sequence ID" value="GAE94984.1"/>
    <property type="molecule type" value="Genomic_DNA"/>
</dbReference>
<organism evidence="2 3">
    <name type="scientific">Gracilibacillus boraciitolerans JCM 21714</name>
    <dbReference type="NCBI Taxonomy" id="1298598"/>
    <lineage>
        <taxon>Bacteria</taxon>
        <taxon>Bacillati</taxon>
        <taxon>Bacillota</taxon>
        <taxon>Bacilli</taxon>
        <taxon>Bacillales</taxon>
        <taxon>Bacillaceae</taxon>
        <taxon>Gracilibacillus</taxon>
    </lineage>
</organism>
<dbReference type="PROSITE" id="PS51832">
    <property type="entry name" value="HD_GYP"/>
    <property type="match status" value="1"/>
</dbReference>
<proteinExistence type="predicted"/>
<sequence>MADYIDVIRHHHERWDGKGYPSGLKGNETSFFARLTSIADAFDAMTSSRSYRVALPLEEAYKNILDGKGTQFDPDLVNTFIKVFPKWVDYHKNYHELHKK</sequence>